<accession>A0A437RR15</accession>
<protein>
    <submittedName>
        <fullName evidence="1">DUF4390 domain-containing protein</fullName>
    </submittedName>
</protein>
<dbReference type="AlphaFoldDB" id="A0A437RR15"/>
<dbReference type="EMBL" id="SACR01000001">
    <property type="protein sequence ID" value="RVU49062.1"/>
    <property type="molecule type" value="Genomic_DNA"/>
</dbReference>
<name>A0A437RR15_9BURK</name>
<proteinExistence type="predicted"/>
<dbReference type="PROSITE" id="PS51257">
    <property type="entry name" value="PROKAR_LIPOPROTEIN"/>
    <property type="match status" value="1"/>
</dbReference>
<sequence length="200" mass="22247">MPPLPDRPAPLQPWLPGWLLGCCLALWLLLAGSAAQAQGVELAGLQVQRQDGALSLDFNARVNLPRSVEEALQRGVPIYFVAQAQLLRNRWYWRDERVARVTRSWRLAYQPLTNSWRVGLIGGLNQTFPTLAEALALASRSSDWKLAELKELDADKTYYLQFSYRLDTSQLPGPMQFGLGGQGDWAVGVNSTLKVELGSP</sequence>
<dbReference type="RefSeq" id="WP_128226703.1">
    <property type="nucleotide sequence ID" value="NZ_SACR01000001.1"/>
</dbReference>
<evidence type="ECO:0000313" key="1">
    <source>
        <dbReference type="EMBL" id="RVU49062.1"/>
    </source>
</evidence>
<comment type="caution">
    <text evidence="1">The sequence shown here is derived from an EMBL/GenBank/DDBJ whole genome shotgun (WGS) entry which is preliminary data.</text>
</comment>
<organism evidence="1 2">
    <name type="scientific">Rubrivivax rivuli</name>
    <dbReference type="NCBI Taxonomy" id="1862385"/>
    <lineage>
        <taxon>Bacteria</taxon>
        <taxon>Pseudomonadati</taxon>
        <taxon>Pseudomonadota</taxon>
        <taxon>Betaproteobacteria</taxon>
        <taxon>Burkholderiales</taxon>
        <taxon>Sphaerotilaceae</taxon>
        <taxon>Rubrivivax</taxon>
    </lineage>
</organism>
<dbReference type="Pfam" id="PF14334">
    <property type="entry name" value="DUF4390"/>
    <property type="match status" value="1"/>
</dbReference>
<dbReference type="Proteomes" id="UP000285575">
    <property type="component" value="Unassembled WGS sequence"/>
</dbReference>
<evidence type="ECO:0000313" key="2">
    <source>
        <dbReference type="Proteomes" id="UP000285575"/>
    </source>
</evidence>
<gene>
    <name evidence="1" type="ORF">EOE66_00270</name>
</gene>
<reference evidence="1 2" key="1">
    <citation type="submission" date="2019-01" db="EMBL/GenBank/DDBJ databases">
        <authorList>
            <person name="Chen W.-M."/>
        </authorList>
    </citation>
    <scope>NUCLEOTIDE SEQUENCE [LARGE SCALE GENOMIC DNA]</scope>
    <source>
        <strain evidence="1 2">KYPY4</strain>
    </source>
</reference>
<keyword evidence="2" id="KW-1185">Reference proteome</keyword>
<dbReference type="OrthoDB" id="5298153at2"/>
<dbReference type="InterPro" id="IPR025500">
    <property type="entry name" value="DUF4390"/>
</dbReference>